<sequence>MSARWAIVGLLATAACDRASPPVEQAEGNAAAASPDEAAPAAAGVPKADAVDRAHAGEKAPDLAVTDAAGKEVRLRSLAGRPLLVNLWATWCAPCVKELPTLDAAAKAGAARFRTVAISQDMDPAKARAFLKEKPLAAAEPLFDPKLSLGLSYQANLPTTILYDASGAELWRVTGELDWTGEAARALLAEAK</sequence>
<dbReference type="EMBL" id="JAAVJH010000002">
    <property type="protein sequence ID" value="NJR77804.1"/>
    <property type="molecule type" value="Genomic_DNA"/>
</dbReference>
<dbReference type="Pfam" id="PF08534">
    <property type="entry name" value="Redoxin"/>
    <property type="match status" value="1"/>
</dbReference>
<dbReference type="InterPro" id="IPR017937">
    <property type="entry name" value="Thioredoxin_CS"/>
</dbReference>
<comment type="subcellular location">
    <subcellularLocation>
        <location evidence="1">Cell envelope</location>
    </subcellularLocation>
</comment>
<dbReference type="InterPro" id="IPR050553">
    <property type="entry name" value="Thioredoxin_ResA/DsbE_sf"/>
</dbReference>
<dbReference type="SUPFAM" id="SSF52833">
    <property type="entry name" value="Thioredoxin-like"/>
    <property type="match status" value="1"/>
</dbReference>
<evidence type="ECO:0000256" key="1">
    <source>
        <dbReference type="ARBA" id="ARBA00004196"/>
    </source>
</evidence>
<comment type="caution">
    <text evidence="7">The sequence shown here is derived from an EMBL/GenBank/DDBJ whole genome shotgun (WGS) entry which is preliminary data.</text>
</comment>
<organism evidence="7 8">
    <name type="scientific">Sphingomonas corticis</name>
    <dbReference type="NCBI Taxonomy" id="2722791"/>
    <lineage>
        <taxon>Bacteria</taxon>
        <taxon>Pseudomonadati</taxon>
        <taxon>Pseudomonadota</taxon>
        <taxon>Alphaproteobacteria</taxon>
        <taxon>Sphingomonadales</taxon>
        <taxon>Sphingomonadaceae</taxon>
        <taxon>Sphingomonas</taxon>
    </lineage>
</organism>
<evidence type="ECO:0000313" key="8">
    <source>
        <dbReference type="Proteomes" id="UP000732399"/>
    </source>
</evidence>
<evidence type="ECO:0000259" key="6">
    <source>
        <dbReference type="PROSITE" id="PS51352"/>
    </source>
</evidence>
<reference evidence="7 8" key="1">
    <citation type="submission" date="2020-03" db="EMBL/GenBank/DDBJ databases">
        <authorList>
            <person name="Wang L."/>
            <person name="He N."/>
            <person name="Li Y."/>
            <person name="Fang Y."/>
            <person name="Zhang F."/>
        </authorList>
    </citation>
    <scope>NUCLEOTIDE SEQUENCE [LARGE SCALE GENOMIC DNA]</scope>
    <source>
        <strain evidence="7 8">36D10-4-7</strain>
    </source>
</reference>
<keyword evidence="3" id="KW-1015">Disulfide bond</keyword>
<evidence type="ECO:0000313" key="7">
    <source>
        <dbReference type="EMBL" id="NJR77804.1"/>
    </source>
</evidence>
<evidence type="ECO:0000256" key="4">
    <source>
        <dbReference type="ARBA" id="ARBA00023284"/>
    </source>
</evidence>
<feature type="region of interest" description="Disordered" evidence="5">
    <location>
        <begin position="28"/>
        <end position="57"/>
    </location>
</feature>
<dbReference type="PROSITE" id="PS51352">
    <property type="entry name" value="THIOREDOXIN_2"/>
    <property type="match status" value="1"/>
</dbReference>
<evidence type="ECO:0000256" key="3">
    <source>
        <dbReference type="ARBA" id="ARBA00023157"/>
    </source>
</evidence>
<dbReference type="PANTHER" id="PTHR42852">
    <property type="entry name" value="THIOL:DISULFIDE INTERCHANGE PROTEIN DSBE"/>
    <property type="match status" value="1"/>
</dbReference>
<name>A0ABX1CIH3_9SPHN</name>
<accession>A0ABX1CIH3</accession>
<dbReference type="InterPro" id="IPR036249">
    <property type="entry name" value="Thioredoxin-like_sf"/>
</dbReference>
<gene>
    <name evidence="7" type="ORF">HBH26_04125</name>
</gene>
<dbReference type="PROSITE" id="PS51257">
    <property type="entry name" value="PROKAR_LIPOPROTEIN"/>
    <property type="match status" value="1"/>
</dbReference>
<feature type="compositionally biased region" description="Low complexity" evidence="5">
    <location>
        <begin position="28"/>
        <end position="48"/>
    </location>
</feature>
<dbReference type="Proteomes" id="UP000732399">
    <property type="component" value="Unassembled WGS sequence"/>
</dbReference>
<dbReference type="InterPro" id="IPR013766">
    <property type="entry name" value="Thioredoxin_domain"/>
</dbReference>
<dbReference type="InterPro" id="IPR013740">
    <property type="entry name" value="Redoxin"/>
</dbReference>
<dbReference type="CDD" id="cd02966">
    <property type="entry name" value="TlpA_like_family"/>
    <property type="match status" value="1"/>
</dbReference>
<evidence type="ECO:0000256" key="2">
    <source>
        <dbReference type="ARBA" id="ARBA00022748"/>
    </source>
</evidence>
<dbReference type="PROSITE" id="PS00194">
    <property type="entry name" value="THIOREDOXIN_1"/>
    <property type="match status" value="1"/>
</dbReference>
<protein>
    <submittedName>
        <fullName evidence="7">TlpA family protein disulfide reductase</fullName>
    </submittedName>
</protein>
<evidence type="ECO:0000256" key="5">
    <source>
        <dbReference type="SAM" id="MobiDB-lite"/>
    </source>
</evidence>
<keyword evidence="2" id="KW-0201">Cytochrome c-type biogenesis</keyword>
<keyword evidence="8" id="KW-1185">Reference proteome</keyword>
<dbReference type="PANTHER" id="PTHR42852:SF6">
    <property type="entry name" value="THIOL:DISULFIDE INTERCHANGE PROTEIN DSBE"/>
    <property type="match status" value="1"/>
</dbReference>
<proteinExistence type="predicted"/>
<feature type="domain" description="Thioredoxin" evidence="6">
    <location>
        <begin position="54"/>
        <end position="192"/>
    </location>
</feature>
<keyword evidence="4" id="KW-0676">Redox-active center</keyword>
<dbReference type="Gene3D" id="3.40.30.10">
    <property type="entry name" value="Glutaredoxin"/>
    <property type="match status" value="1"/>
</dbReference>